<dbReference type="Gene3D" id="1.10.10.1320">
    <property type="entry name" value="Anti-sigma factor, zinc-finger domain"/>
    <property type="match status" value="1"/>
</dbReference>
<evidence type="ECO:0000256" key="2">
    <source>
        <dbReference type="ARBA" id="ARBA00024438"/>
    </source>
</evidence>
<dbReference type="InterPro" id="IPR041916">
    <property type="entry name" value="Anti_sigma_zinc_sf"/>
</dbReference>
<dbReference type="Pfam" id="PF13490">
    <property type="entry name" value="zf-HC2"/>
    <property type="match status" value="1"/>
</dbReference>
<accession>A0ABY1LR98</accession>
<evidence type="ECO:0000256" key="1">
    <source>
        <dbReference type="ARBA" id="ARBA00024353"/>
    </source>
</evidence>
<gene>
    <name evidence="6" type="ORF">SAMN02744124_00005</name>
</gene>
<keyword evidence="4" id="KW-0472">Membrane</keyword>
<organism evidence="6 7">
    <name type="scientific">Paenibacillus barengoltzii J12</name>
    <dbReference type="NCBI Taxonomy" id="935846"/>
    <lineage>
        <taxon>Bacteria</taxon>
        <taxon>Bacillati</taxon>
        <taxon>Bacillota</taxon>
        <taxon>Bacilli</taxon>
        <taxon>Bacillales</taxon>
        <taxon>Paenibacillaceae</taxon>
        <taxon>Paenibacillus</taxon>
    </lineage>
</organism>
<protein>
    <recommendedName>
        <fullName evidence="2">Anti-sigma-W factor RsiW</fullName>
    </recommendedName>
</protein>
<feature type="compositionally biased region" description="Polar residues" evidence="3">
    <location>
        <begin position="277"/>
        <end position="288"/>
    </location>
</feature>
<evidence type="ECO:0000259" key="5">
    <source>
        <dbReference type="Pfam" id="PF13490"/>
    </source>
</evidence>
<feature type="domain" description="Putative zinc-finger" evidence="5">
    <location>
        <begin position="3"/>
        <end position="37"/>
    </location>
</feature>
<comment type="caution">
    <text evidence="6">The sequence shown here is derived from an EMBL/GenBank/DDBJ whole genome shotgun (WGS) entry which is preliminary data.</text>
</comment>
<dbReference type="EMBL" id="FXAE01000001">
    <property type="protein sequence ID" value="SME89946.1"/>
    <property type="molecule type" value="Genomic_DNA"/>
</dbReference>
<comment type="similarity">
    <text evidence="1">Belongs to the zinc-associated anti-sigma factor (ZAS) superfamily. Anti-sigma-W factor family.</text>
</comment>
<keyword evidence="4" id="KW-0812">Transmembrane</keyword>
<evidence type="ECO:0000313" key="6">
    <source>
        <dbReference type="EMBL" id="SME89946.1"/>
    </source>
</evidence>
<dbReference type="InterPro" id="IPR027383">
    <property type="entry name" value="Znf_put"/>
</dbReference>
<keyword evidence="4" id="KW-1133">Transmembrane helix</keyword>
<evidence type="ECO:0000313" key="7">
    <source>
        <dbReference type="Proteomes" id="UP000192939"/>
    </source>
</evidence>
<keyword evidence="6" id="KW-0863">Zinc-finger</keyword>
<name>A0ABY1LR98_9BACL</name>
<keyword evidence="6" id="KW-0479">Metal-binding</keyword>
<evidence type="ECO:0000256" key="3">
    <source>
        <dbReference type="SAM" id="MobiDB-lite"/>
    </source>
</evidence>
<keyword evidence="7" id="KW-1185">Reference proteome</keyword>
<feature type="compositionally biased region" description="Low complexity" evidence="3">
    <location>
        <begin position="258"/>
        <end position="268"/>
    </location>
</feature>
<evidence type="ECO:0000256" key="4">
    <source>
        <dbReference type="SAM" id="Phobius"/>
    </source>
</evidence>
<sequence>MKCPEAVEWMHRYLDHDLNEEETSLLFEHMRSCEECAETFALLRKLSAQLEDLPKVVPNYSLVDAILPQLDEIDRARREGGSTAEDIVLPMTAVQRDADAGQGGMLPSRRSLRRPDAGTGMRRSRIYRYGALGVAAALILGVFIYQYEPHTVSDAEIAMDTALESANKQSSATNSADDAASNAQLFSDDTNTGAPGAGDLDTPVSKDVVPPAEDPNTDGTQERIAPGDAPDSGSPAVTPGNSGTSDKSPSEPNQANHGSSGSPSVPNGGSNGAPAQGPTSPGAGNSDSAGDPETPDILENSIVDQQVTFDNPREKYGIASFNIWTSPDGAFEAEFKDGHLYVYRLEAQERKLVADQVIDGNWVDGSWSESGHIFTYETEIEGTPVIHTLYAEQAAADAAKRTQP</sequence>
<feature type="region of interest" description="Disordered" evidence="3">
    <location>
        <begin position="185"/>
        <end position="296"/>
    </location>
</feature>
<feature type="transmembrane region" description="Helical" evidence="4">
    <location>
        <begin position="129"/>
        <end position="147"/>
    </location>
</feature>
<feature type="compositionally biased region" description="Polar residues" evidence="3">
    <location>
        <begin position="239"/>
        <end position="257"/>
    </location>
</feature>
<keyword evidence="6" id="KW-0862">Zinc</keyword>
<proteinExistence type="inferred from homology"/>
<reference evidence="6 7" key="1">
    <citation type="submission" date="2017-04" db="EMBL/GenBank/DDBJ databases">
        <authorList>
            <person name="Varghese N."/>
            <person name="Submissions S."/>
        </authorList>
    </citation>
    <scope>NUCLEOTIDE SEQUENCE [LARGE SCALE GENOMIC DNA]</scope>
    <source>
        <strain evidence="6 7">J12</strain>
    </source>
</reference>
<dbReference type="GO" id="GO:0008270">
    <property type="term" value="F:zinc ion binding"/>
    <property type="evidence" value="ECO:0007669"/>
    <property type="project" value="UniProtKB-KW"/>
</dbReference>
<dbReference type="RefSeq" id="WP_085278003.1">
    <property type="nucleotide sequence ID" value="NZ_FXAE01000001.1"/>
</dbReference>
<dbReference type="Proteomes" id="UP000192939">
    <property type="component" value="Unassembled WGS sequence"/>
</dbReference>